<gene>
    <name evidence="2" type="ORF">DI536_28940</name>
</gene>
<name>A0A2W5T6J3_9BACT</name>
<protein>
    <submittedName>
        <fullName evidence="2">Uncharacterized protein</fullName>
    </submittedName>
</protein>
<evidence type="ECO:0000313" key="2">
    <source>
        <dbReference type="EMBL" id="PZR07085.1"/>
    </source>
</evidence>
<evidence type="ECO:0000256" key="1">
    <source>
        <dbReference type="SAM" id="MobiDB-lite"/>
    </source>
</evidence>
<proteinExistence type="predicted"/>
<evidence type="ECO:0000313" key="3">
    <source>
        <dbReference type="Proteomes" id="UP000249061"/>
    </source>
</evidence>
<organism evidence="2 3">
    <name type="scientific">Archangium gephyra</name>
    <dbReference type="NCBI Taxonomy" id="48"/>
    <lineage>
        <taxon>Bacteria</taxon>
        <taxon>Pseudomonadati</taxon>
        <taxon>Myxococcota</taxon>
        <taxon>Myxococcia</taxon>
        <taxon>Myxococcales</taxon>
        <taxon>Cystobacterineae</taxon>
        <taxon>Archangiaceae</taxon>
        <taxon>Archangium</taxon>
    </lineage>
</organism>
<dbReference type="Proteomes" id="UP000249061">
    <property type="component" value="Unassembled WGS sequence"/>
</dbReference>
<dbReference type="AlphaFoldDB" id="A0A2W5T6J3"/>
<comment type="caution">
    <text evidence="2">The sequence shown here is derived from an EMBL/GenBank/DDBJ whole genome shotgun (WGS) entry which is preliminary data.</text>
</comment>
<dbReference type="EMBL" id="QFQP01000034">
    <property type="protein sequence ID" value="PZR07085.1"/>
    <property type="molecule type" value="Genomic_DNA"/>
</dbReference>
<feature type="region of interest" description="Disordered" evidence="1">
    <location>
        <begin position="38"/>
        <end position="59"/>
    </location>
</feature>
<accession>A0A2W5T6J3</accession>
<sequence>MTRKEVATLKQQSEAALKSVRDTLERIVEETDRRLAKLQERLEHSPPRRRSHPSLPVVR</sequence>
<reference evidence="2 3" key="1">
    <citation type="submission" date="2017-08" db="EMBL/GenBank/DDBJ databases">
        <title>Infants hospitalized years apart are colonized by the same room-sourced microbial strains.</title>
        <authorList>
            <person name="Brooks B."/>
            <person name="Olm M.R."/>
            <person name="Firek B.A."/>
            <person name="Baker R."/>
            <person name="Thomas B.C."/>
            <person name="Morowitz M.J."/>
            <person name="Banfield J.F."/>
        </authorList>
    </citation>
    <scope>NUCLEOTIDE SEQUENCE [LARGE SCALE GENOMIC DNA]</scope>
    <source>
        <strain evidence="2">S2_003_000_R2_14</strain>
    </source>
</reference>